<protein>
    <submittedName>
        <fullName evidence="1">Uncharacterized protein</fullName>
    </submittedName>
</protein>
<evidence type="ECO:0000313" key="2">
    <source>
        <dbReference type="Proteomes" id="UP001225906"/>
    </source>
</evidence>
<evidence type="ECO:0000313" key="1">
    <source>
        <dbReference type="EMBL" id="MDP8568921.1"/>
    </source>
</evidence>
<dbReference type="EMBL" id="JAVCAP010000037">
    <property type="protein sequence ID" value="MDP8568921.1"/>
    <property type="molecule type" value="Genomic_DNA"/>
</dbReference>
<proteinExistence type="predicted"/>
<dbReference type="Proteomes" id="UP001225906">
    <property type="component" value="Unassembled WGS sequence"/>
</dbReference>
<sequence>MWLLLSRSADGGAIRSMQSLSALRSEMQRPCKLLPNADSAGGFWIVGNLGSLNTAPDDAGIGPV</sequence>
<gene>
    <name evidence="1" type="ORF">Q9291_13805</name>
</gene>
<reference evidence="2" key="1">
    <citation type="journal article" date="2019" name="Int. J. Syst. Evol. Microbiol.">
        <title>The Global Catalogue of Microorganisms (GCM) 10K type strain sequencing project: providing services to taxonomists for standard genome sequencing and annotation.</title>
        <authorList>
            <consortium name="The Broad Institute Genomics Platform"/>
            <consortium name="The Broad Institute Genome Sequencing Center for Infectious Disease"/>
            <person name="Wu L."/>
            <person name="Ma J."/>
        </authorList>
    </citation>
    <scope>NUCLEOTIDE SEQUENCE [LARGE SCALE GENOMIC DNA]</scope>
    <source>
        <strain evidence="2">VKM B-3159</strain>
    </source>
</reference>
<keyword evidence="2" id="KW-1185">Reference proteome</keyword>
<dbReference type="RefSeq" id="WP_306390716.1">
    <property type="nucleotide sequence ID" value="NZ_JAVCAP010000037.1"/>
</dbReference>
<accession>A0ABT9JWF3</accession>
<name>A0ABT9JWF3_9PROT</name>
<comment type="caution">
    <text evidence="1">The sequence shown here is derived from an EMBL/GenBank/DDBJ whole genome shotgun (WGS) entry which is preliminary data.</text>
</comment>
<organism evidence="1 2">
    <name type="scientific">Methylophilus aquaticus</name>
    <dbReference type="NCBI Taxonomy" id="1971610"/>
    <lineage>
        <taxon>Bacteria</taxon>
        <taxon>Pseudomonadati</taxon>
        <taxon>Pseudomonadota</taxon>
        <taxon>Betaproteobacteria</taxon>
        <taxon>Nitrosomonadales</taxon>
        <taxon>Methylophilaceae</taxon>
        <taxon>Methylophilus</taxon>
    </lineage>
</organism>